<dbReference type="NCBIfam" id="NF004046">
    <property type="entry name" value="PRK05563.1"/>
    <property type="match status" value="1"/>
</dbReference>
<evidence type="ECO:0000256" key="1">
    <source>
        <dbReference type="ARBA" id="ARBA00006360"/>
    </source>
</evidence>
<dbReference type="GO" id="GO:0046872">
    <property type="term" value="F:metal ion binding"/>
    <property type="evidence" value="ECO:0007669"/>
    <property type="project" value="UniProtKB-KW"/>
</dbReference>
<feature type="region of interest" description="Disordered" evidence="13">
    <location>
        <begin position="363"/>
        <end position="434"/>
    </location>
</feature>
<dbReference type="FunFam" id="1.10.8.60:FF:000013">
    <property type="entry name" value="DNA polymerase III subunit gamma/tau"/>
    <property type="match status" value="1"/>
</dbReference>
<comment type="subunit">
    <text evidence="12">DNA polymerase III contains a core (composed of alpha, epsilon and theta chains) that associates with a tau subunit. This core dimerizes to form the POLIII' complex. PolIII' associates with the gamma complex (composed of gamma, delta, delta', psi and chi chains) and with the beta chain to form the complete DNA polymerase III complex.</text>
</comment>
<feature type="compositionally biased region" description="Polar residues" evidence="13">
    <location>
        <begin position="447"/>
        <end position="468"/>
    </location>
</feature>
<dbReference type="EMBL" id="RSCJ01000065">
    <property type="protein sequence ID" value="RUR72015.1"/>
    <property type="molecule type" value="Genomic_DNA"/>
</dbReference>
<gene>
    <name evidence="12" type="primary">dnaX</name>
    <name evidence="15" type="ORF">PCC6912_65820</name>
</gene>
<evidence type="ECO:0000256" key="8">
    <source>
        <dbReference type="ARBA" id="ARBA00022840"/>
    </source>
</evidence>
<dbReference type="GO" id="GO:0003887">
    <property type="term" value="F:DNA-directed DNA polymerase activity"/>
    <property type="evidence" value="ECO:0007669"/>
    <property type="project" value="UniProtKB-KW"/>
</dbReference>
<keyword evidence="4 12" id="KW-0235">DNA replication</keyword>
<keyword evidence="2 12" id="KW-0808">Transferase</keyword>
<organism evidence="15 16">
    <name type="scientific">Chlorogloeopsis fritschii PCC 6912</name>
    <dbReference type="NCBI Taxonomy" id="211165"/>
    <lineage>
        <taxon>Bacteria</taxon>
        <taxon>Bacillati</taxon>
        <taxon>Cyanobacteriota</taxon>
        <taxon>Cyanophyceae</taxon>
        <taxon>Nostocales</taxon>
        <taxon>Chlorogloeopsidaceae</taxon>
        <taxon>Chlorogloeopsis</taxon>
    </lineage>
</organism>
<dbReference type="Gene3D" id="1.10.8.60">
    <property type="match status" value="1"/>
</dbReference>
<evidence type="ECO:0000256" key="6">
    <source>
        <dbReference type="ARBA" id="ARBA00022741"/>
    </source>
</evidence>
<dbReference type="AlphaFoldDB" id="A0A3S0XKB2"/>
<dbReference type="SUPFAM" id="SSF48019">
    <property type="entry name" value="post-AAA+ oligomerization domain-like"/>
    <property type="match status" value="1"/>
</dbReference>
<dbReference type="NCBIfam" id="NF011510">
    <property type="entry name" value="PRK14948.1"/>
    <property type="match status" value="1"/>
</dbReference>
<dbReference type="CDD" id="cd18137">
    <property type="entry name" value="HLD_clamp_pol_III_gamma_tau"/>
    <property type="match status" value="1"/>
</dbReference>
<dbReference type="RefSeq" id="WP_016874773.1">
    <property type="nucleotide sequence ID" value="NZ_AJLN01000116.1"/>
</dbReference>
<evidence type="ECO:0000256" key="7">
    <source>
        <dbReference type="ARBA" id="ARBA00022833"/>
    </source>
</evidence>
<dbReference type="GO" id="GO:0005524">
    <property type="term" value="F:ATP binding"/>
    <property type="evidence" value="ECO:0007669"/>
    <property type="project" value="UniProtKB-KW"/>
</dbReference>
<dbReference type="PANTHER" id="PTHR11669">
    <property type="entry name" value="REPLICATION FACTOR C / DNA POLYMERASE III GAMMA-TAU SUBUNIT"/>
    <property type="match status" value="1"/>
</dbReference>
<dbReference type="InterPro" id="IPR027417">
    <property type="entry name" value="P-loop_NTPase"/>
</dbReference>
<reference evidence="15 16" key="1">
    <citation type="journal article" date="2019" name="Genome Biol. Evol.">
        <title>Day and night: Metabolic profiles and evolutionary relationships of six axenic non-marine cyanobacteria.</title>
        <authorList>
            <person name="Will S.E."/>
            <person name="Henke P."/>
            <person name="Boedeker C."/>
            <person name="Huang S."/>
            <person name="Brinkmann H."/>
            <person name="Rohde M."/>
            <person name="Jarek M."/>
            <person name="Friedl T."/>
            <person name="Seufert S."/>
            <person name="Schumacher M."/>
            <person name="Overmann J."/>
            <person name="Neumann-Schaal M."/>
            <person name="Petersen J."/>
        </authorList>
    </citation>
    <scope>NUCLEOTIDE SEQUENCE [LARGE SCALE GENOMIC DNA]</scope>
    <source>
        <strain evidence="15 16">PCC 6912</strain>
    </source>
</reference>
<dbReference type="InterPro" id="IPR054506">
    <property type="entry name" value="DnaA_N-like_STI"/>
</dbReference>
<dbReference type="Pfam" id="PF12169">
    <property type="entry name" value="DNA_pol3_gamma3"/>
    <property type="match status" value="1"/>
</dbReference>
<keyword evidence="6 12" id="KW-0547">Nucleotide-binding</keyword>
<dbReference type="InterPro" id="IPR045085">
    <property type="entry name" value="HLD_clamp_pol_III_gamma_tau"/>
</dbReference>
<dbReference type="Gene3D" id="1.20.272.10">
    <property type="match status" value="1"/>
</dbReference>
<dbReference type="SUPFAM" id="SSF52540">
    <property type="entry name" value="P-loop containing nucleoside triphosphate hydrolases"/>
    <property type="match status" value="1"/>
</dbReference>
<evidence type="ECO:0000256" key="12">
    <source>
        <dbReference type="RuleBase" id="RU364063"/>
    </source>
</evidence>
<evidence type="ECO:0000256" key="3">
    <source>
        <dbReference type="ARBA" id="ARBA00022695"/>
    </source>
</evidence>
<dbReference type="Pfam" id="PF13177">
    <property type="entry name" value="DNA_pol3_delta2"/>
    <property type="match status" value="1"/>
</dbReference>
<keyword evidence="9 12" id="KW-0239">DNA-directed DNA polymerase</keyword>
<feature type="compositionally biased region" description="Low complexity" evidence="13">
    <location>
        <begin position="366"/>
        <end position="381"/>
    </location>
</feature>
<dbReference type="STRING" id="211165.GCA_000317285_04668"/>
<proteinExistence type="inferred from homology"/>
<dbReference type="InterPro" id="IPR012763">
    <property type="entry name" value="DNA_pol_III_sug/sutau_N"/>
</dbReference>
<dbReference type="Pfam" id="PF23007">
    <property type="entry name" value="DnaA_N-like_STI"/>
    <property type="match status" value="1"/>
</dbReference>
<evidence type="ECO:0000256" key="4">
    <source>
        <dbReference type="ARBA" id="ARBA00022705"/>
    </source>
</evidence>
<feature type="domain" description="AAA+ ATPase" evidence="14">
    <location>
        <begin position="37"/>
        <end position="181"/>
    </location>
</feature>
<evidence type="ECO:0000256" key="2">
    <source>
        <dbReference type="ARBA" id="ARBA00022679"/>
    </source>
</evidence>
<evidence type="ECO:0000256" key="11">
    <source>
        <dbReference type="ARBA" id="ARBA00049244"/>
    </source>
</evidence>
<dbReference type="Gene3D" id="3.40.50.300">
    <property type="entry name" value="P-loop containing nucleotide triphosphate hydrolases"/>
    <property type="match status" value="1"/>
</dbReference>
<evidence type="ECO:0000313" key="16">
    <source>
        <dbReference type="Proteomes" id="UP000268857"/>
    </source>
</evidence>
<dbReference type="GO" id="GO:0009360">
    <property type="term" value="C:DNA polymerase III complex"/>
    <property type="evidence" value="ECO:0007669"/>
    <property type="project" value="InterPro"/>
</dbReference>
<comment type="function">
    <text evidence="12">DNA polymerase III is a complex, multichain enzyme responsible for most of the replicative synthesis in bacteria. This DNA polymerase also exhibits 3' to 5' exonuclease activity.</text>
</comment>
<feature type="region of interest" description="Disordered" evidence="13">
    <location>
        <begin position="612"/>
        <end position="671"/>
    </location>
</feature>
<evidence type="ECO:0000259" key="14">
    <source>
        <dbReference type="SMART" id="SM00382"/>
    </source>
</evidence>
<dbReference type="InterPro" id="IPR022754">
    <property type="entry name" value="DNA_pol_III_gamma-3"/>
</dbReference>
<feature type="region of interest" description="Disordered" evidence="13">
    <location>
        <begin position="447"/>
        <end position="525"/>
    </location>
</feature>
<comment type="catalytic activity">
    <reaction evidence="11 12">
        <text>DNA(n) + a 2'-deoxyribonucleoside 5'-triphosphate = DNA(n+1) + diphosphate</text>
        <dbReference type="Rhea" id="RHEA:22508"/>
        <dbReference type="Rhea" id="RHEA-COMP:17339"/>
        <dbReference type="Rhea" id="RHEA-COMP:17340"/>
        <dbReference type="ChEBI" id="CHEBI:33019"/>
        <dbReference type="ChEBI" id="CHEBI:61560"/>
        <dbReference type="ChEBI" id="CHEBI:173112"/>
        <dbReference type="EC" id="2.7.7.7"/>
    </reaction>
</comment>
<dbReference type="InterPro" id="IPR003593">
    <property type="entry name" value="AAA+_ATPase"/>
</dbReference>
<name>A0A3S0XKB2_CHLFR</name>
<feature type="compositionally biased region" description="Low complexity" evidence="13">
    <location>
        <begin position="491"/>
        <end position="501"/>
    </location>
</feature>
<dbReference type="OrthoDB" id="9810148at2"/>
<dbReference type="NCBIfam" id="TIGR02397">
    <property type="entry name" value="dnaX_nterm"/>
    <property type="match status" value="1"/>
</dbReference>
<dbReference type="CDD" id="cd00009">
    <property type="entry name" value="AAA"/>
    <property type="match status" value="1"/>
</dbReference>
<dbReference type="Pfam" id="PF22608">
    <property type="entry name" value="DNAX_ATPase_lid"/>
    <property type="match status" value="1"/>
</dbReference>
<keyword evidence="8 12" id="KW-0067">ATP-binding</keyword>
<dbReference type="GO" id="GO:0003677">
    <property type="term" value="F:DNA binding"/>
    <property type="evidence" value="ECO:0007669"/>
    <property type="project" value="InterPro"/>
</dbReference>
<keyword evidence="16" id="KW-1185">Reference proteome</keyword>
<dbReference type="Proteomes" id="UP000268857">
    <property type="component" value="Unassembled WGS sequence"/>
</dbReference>
<evidence type="ECO:0000256" key="10">
    <source>
        <dbReference type="ARBA" id="ARBA00023054"/>
    </source>
</evidence>
<accession>A0A3S0XKB2</accession>
<evidence type="ECO:0000256" key="5">
    <source>
        <dbReference type="ARBA" id="ARBA00022723"/>
    </source>
</evidence>
<comment type="caution">
    <text evidence="15">The sequence shown here is derived from an EMBL/GenBank/DDBJ whole genome shotgun (WGS) entry which is preliminary data.</text>
</comment>
<evidence type="ECO:0000256" key="9">
    <source>
        <dbReference type="ARBA" id="ARBA00022932"/>
    </source>
</evidence>
<feature type="compositionally biased region" description="Low complexity" evidence="13">
    <location>
        <begin position="612"/>
        <end position="630"/>
    </location>
</feature>
<dbReference type="InterPro" id="IPR008921">
    <property type="entry name" value="DNA_pol3_clamp-load_cplx_C"/>
</dbReference>
<keyword evidence="5" id="KW-0479">Metal-binding</keyword>
<evidence type="ECO:0000256" key="13">
    <source>
        <dbReference type="SAM" id="MobiDB-lite"/>
    </source>
</evidence>
<dbReference type="NCBIfam" id="TIGR01128">
    <property type="entry name" value="holA"/>
    <property type="match status" value="1"/>
</dbReference>
<dbReference type="PANTHER" id="PTHR11669:SF0">
    <property type="entry name" value="PROTEIN STICHEL-LIKE 2"/>
    <property type="match status" value="1"/>
</dbReference>
<keyword evidence="10" id="KW-0175">Coiled coil</keyword>
<dbReference type="GO" id="GO:0006261">
    <property type="term" value="P:DNA-templated DNA replication"/>
    <property type="evidence" value="ECO:0007669"/>
    <property type="project" value="TreeGrafter"/>
</dbReference>
<feature type="compositionally biased region" description="Polar residues" evidence="13">
    <location>
        <begin position="644"/>
        <end position="659"/>
    </location>
</feature>
<protein>
    <recommendedName>
        <fullName evidence="12">DNA polymerase III subunit gamma/tau</fullName>
        <ecNumber evidence="12">2.7.7.7</ecNumber>
    </recommendedName>
</protein>
<sequence>MSYEPLHHKYRPKSFAELVGQEAIATTLTNAIRAAKIAPAYLFTGPRGTGKTSSARILAKSLNCIKSDKPTSEPCGVCDVCQGITKGYSLDVIEIDAASNTGVDNIREIIERAQFAPVQCRYKVYVVDECHMLSTAAFNALLKTLEEPPKHVVFVLATTDPQRVLPTIISRCQRFDFRRIPLEAMVKHLSNIATQENINITPEAVTLIAQIAQGGLRDAESLLDQLSLLSGEVTPERVWDLVGSVSERDLLILLSAIASDNPEAVLDCTRKILDRGREPLIILQNLASFYRDLLIANTAPSRHDLVACTPQTWQALVDLSQQLDRSTILLGQQHLRSAEVQLKNTTQPRLWLEVTLLGLLPSAHHSSQPSTTSRPTPAATPNLRISTPPPSFAQTSSNKEDAHRQYTSEHEQTSEVVNGRQFKSSAADAKPVSENGHIAANPTFQAANGSASKSQMPSPETSASNLPSTKAYPTEREPPEETQSPAKPPAQQSSGQSNGSSKALSHDSASGEFSPPGNDSSTNQEQVATTANFDLTQIWQQVLANFQPVSRRELLRQMCHLIEFDGAVACIAIKQAWYKKVQSEQSKIAAAFQETFQRQIQVNLALATASNSTLPKSTSSPQPQPTFNQQRHNPPVETAKAVQTPPQKTESVKNPNVVKTSPPPQPQTAPTVDWETDEVAIAAQRLAQFFDGQIINFTEDTAEVANSNNTAQWEEEAETDEEF</sequence>
<keyword evidence="3 12" id="KW-0548">Nucleotidyltransferase</keyword>
<dbReference type="FunFam" id="3.40.50.300:FF:000014">
    <property type="entry name" value="DNA polymerase III subunit gamma/tau"/>
    <property type="match status" value="1"/>
</dbReference>
<dbReference type="InterPro" id="IPR050238">
    <property type="entry name" value="DNA_Rep/Repair_Clamp_Loader"/>
</dbReference>
<comment type="similarity">
    <text evidence="1 12">Belongs to the DnaX/STICHEL family.</text>
</comment>
<feature type="compositionally biased region" description="Basic and acidic residues" evidence="13">
    <location>
        <begin position="398"/>
        <end position="413"/>
    </location>
</feature>
<keyword evidence="7" id="KW-0862">Zinc</keyword>
<dbReference type="EC" id="2.7.7.7" evidence="12"/>
<dbReference type="SMART" id="SM00382">
    <property type="entry name" value="AAA"/>
    <property type="match status" value="1"/>
</dbReference>
<evidence type="ECO:0000313" key="15">
    <source>
        <dbReference type="EMBL" id="RUR72015.1"/>
    </source>
</evidence>
<dbReference type="InterPro" id="IPR005790">
    <property type="entry name" value="DNA_polIII_delta"/>
</dbReference>